<protein>
    <submittedName>
        <fullName evidence="3">Uncharacterized protein</fullName>
    </submittedName>
</protein>
<dbReference type="RefSeq" id="WP_166052341.1">
    <property type="nucleotide sequence ID" value="NZ_JAAMPJ010000010.1"/>
</dbReference>
<keyword evidence="2" id="KW-1133">Transmembrane helix</keyword>
<sequence length="169" mass="17704">MRTDDQVDMFSKPVADPPPALADGTPPRGLTEAGWVRTTGWLQVGDHPVSSAHIAAVVGLLWSAVGAAVLVSRAPVVAGLLVLTAPALCGVSWWLLVTRVRPASAARNVETVHADELAPGDLVRLYGSIGPVGQVNEVTLGDDVRVAFHGGTRQSWSPSQVVHLAELLN</sequence>
<evidence type="ECO:0000313" key="4">
    <source>
        <dbReference type="Proteomes" id="UP000481360"/>
    </source>
</evidence>
<keyword evidence="4" id="KW-1185">Reference proteome</keyword>
<dbReference type="AlphaFoldDB" id="A0A7C9RVA6"/>
<feature type="transmembrane region" description="Helical" evidence="2">
    <location>
        <begin position="77"/>
        <end position="97"/>
    </location>
</feature>
<dbReference type="Proteomes" id="UP000481360">
    <property type="component" value="Unassembled WGS sequence"/>
</dbReference>
<keyword evidence="2" id="KW-0812">Transmembrane</keyword>
<feature type="transmembrane region" description="Helical" evidence="2">
    <location>
        <begin position="52"/>
        <end position="71"/>
    </location>
</feature>
<reference evidence="3 4" key="1">
    <citation type="submission" date="2020-03" db="EMBL/GenBank/DDBJ databases">
        <title>Isolation and identification of active actinomycetes.</title>
        <authorList>
            <person name="Sun X."/>
        </authorList>
    </citation>
    <scope>NUCLEOTIDE SEQUENCE [LARGE SCALE GENOMIC DNA]</scope>
    <source>
        <strain evidence="3 4">NEAU-D13</strain>
    </source>
</reference>
<keyword evidence="2" id="KW-0472">Membrane</keyword>
<dbReference type="EMBL" id="JAAMPJ010000010">
    <property type="protein sequence ID" value="NGY63704.1"/>
    <property type="molecule type" value="Genomic_DNA"/>
</dbReference>
<feature type="region of interest" description="Disordered" evidence="1">
    <location>
        <begin position="1"/>
        <end position="27"/>
    </location>
</feature>
<gene>
    <name evidence="3" type="ORF">G7043_32775</name>
</gene>
<accession>A0A7C9RVA6</accession>
<evidence type="ECO:0000256" key="1">
    <source>
        <dbReference type="SAM" id="MobiDB-lite"/>
    </source>
</evidence>
<proteinExistence type="predicted"/>
<organism evidence="3 4">
    <name type="scientific">Lentzea alba</name>
    <dbReference type="NCBI Taxonomy" id="2714351"/>
    <lineage>
        <taxon>Bacteria</taxon>
        <taxon>Bacillati</taxon>
        <taxon>Actinomycetota</taxon>
        <taxon>Actinomycetes</taxon>
        <taxon>Pseudonocardiales</taxon>
        <taxon>Pseudonocardiaceae</taxon>
        <taxon>Lentzea</taxon>
    </lineage>
</organism>
<comment type="caution">
    <text evidence="3">The sequence shown here is derived from an EMBL/GenBank/DDBJ whole genome shotgun (WGS) entry which is preliminary data.</text>
</comment>
<name>A0A7C9RVA6_9PSEU</name>
<evidence type="ECO:0000256" key="2">
    <source>
        <dbReference type="SAM" id="Phobius"/>
    </source>
</evidence>
<evidence type="ECO:0000313" key="3">
    <source>
        <dbReference type="EMBL" id="NGY63704.1"/>
    </source>
</evidence>